<dbReference type="PANTHER" id="PTHR42837">
    <property type="entry name" value="REGULATOR OF SIGMA-E PROTEASE RSEP"/>
    <property type="match status" value="1"/>
</dbReference>
<keyword evidence="6" id="KW-0378">Hydrolase</keyword>
<keyword evidence="10 11" id="KW-0472">Membrane</keyword>
<feature type="transmembrane region" description="Helical" evidence="11">
    <location>
        <begin position="102"/>
        <end position="123"/>
    </location>
</feature>
<dbReference type="SUPFAM" id="SSF50156">
    <property type="entry name" value="PDZ domain-like"/>
    <property type="match status" value="1"/>
</dbReference>
<dbReference type="Gene3D" id="2.30.42.10">
    <property type="match status" value="1"/>
</dbReference>
<evidence type="ECO:0000256" key="10">
    <source>
        <dbReference type="ARBA" id="ARBA00023136"/>
    </source>
</evidence>
<comment type="similarity">
    <text evidence="3">Belongs to the peptidase M50B family.</text>
</comment>
<proteinExistence type="inferred from homology"/>
<accession>A0ABW4AT36</accession>
<evidence type="ECO:0000256" key="4">
    <source>
        <dbReference type="ARBA" id="ARBA00022670"/>
    </source>
</evidence>
<evidence type="ECO:0000256" key="2">
    <source>
        <dbReference type="ARBA" id="ARBA00004141"/>
    </source>
</evidence>
<evidence type="ECO:0000313" key="13">
    <source>
        <dbReference type="EMBL" id="MFD1374049.1"/>
    </source>
</evidence>
<keyword evidence="7" id="KW-0862">Zinc</keyword>
<evidence type="ECO:0000256" key="9">
    <source>
        <dbReference type="ARBA" id="ARBA00023049"/>
    </source>
</evidence>
<dbReference type="CDD" id="cd23081">
    <property type="entry name" value="cpPDZ_EcRseP-like"/>
    <property type="match status" value="1"/>
</dbReference>
<keyword evidence="8 11" id="KW-1133">Transmembrane helix</keyword>
<evidence type="ECO:0000256" key="7">
    <source>
        <dbReference type="ARBA" id="ARBA00022833"/>
    </source>
</evidence>
<reference evidence="14" key="1">
    <citation type="journal article" date="2019" name="Int. J. Syst. Evol. Microbiol.">
        <title>The Global Catalogue of Microorganisms (GCM) 10K type strain sequencing project: providing services to taxonomists for standard genome sequencing and annotation.</title>
        <authorList>
            <consortium name="The Broad Institute Genomics Platform"/>
            <consortium name="The Broad Institute Genome Sequencing Center for Infectious Disease"/>
            <person name="Wu L."/>
            <person name="Ma J."/>
        </authorList>
    </citation>
    <scope>NUCLEOTIDE SEQUENCE [LARGE SCALE GENOMIC DNA]</scope>
    <source>
        <strain evidence="14">CCM 7526</strain>
    </source>
</reference>
<protein>
    <submittedName>
        <fullName evidence="13">M50 family metallopeptidase</fullName>
    </submittedName>
</protein>
<evidence type="ECO:0000256" key="3">
    <source>
        <dbReference type="ARBA" id="ARBA00007931"/>
    </source>
</evidence>
<evidence type="ECO:0000256" key="5">
    <source>
        <dbReference type="ARBA" id="ARBA00022692"/>
    </source>
</evidence>
<evidence type="ECO:0000256" key="1">
    <source>
        <dbReference type="ARBA" id="ARBA00001947"/>
    </source>
</evidence>
<keyword evidence="9" id="KW-0482">Metalloprotease</keyword>
<keyword evidence="14" id="KW-1185">Reference proteome</keyword>
<dbReference type="Proteomes" id="UP001597183">
    <property type="component" value="Unassembled WGS sequence"/>
</dbReference>
<evidence type="ECO:0000256" key="11">
    <source>
        <dbReference type="SAM" id="Phobius"/>
    </source>
</evidence>
<dbReference type="PANTHER" id="PTHR42837:SF2">
    <property type="entry name" value="MEMBRANE METALLOPROTEASE ARASP2, CHLOROPLASTIC-RELATED"/>
    <property type="match status" value="1"/>
</dbReference>
<comment type="cofactor">
    <cofactor evidence="1">
        <name>Zn(2+)</name>
        <dbReference type="ChEBI" id="CHEBI:29105"/>
    </cofactor>
</comment>
<dbReference type="InterPro" id="IPR008915">
    <property type="entry name" value="Peptidase_M50"/>
</dbReference>
<keyword evidence="5 11" id="KW-0812">Transmembrane</keyword>
<dbReference type="RefSeq" id="WP_317797075.1">
    <property type="nucleotide sequence ID" value="NZ_AP028461.1"/>
</dbReference>
<feature type="domain" description="Peptidase M50" evidence="12">
    <location>
        <begin position="10"/>
        <end position="336"/>
    </location>
</feature>
<evidence type="ECO:0000256" key="8">
    <source>
        <dbReference type="ARBA" id="ARBA00022989"/>
    </source>
</evidence>
<name>A0ABW4AT36_9ACTN</name>
<gene>
    <name evidence="13" type="ORF">ACFQ5G_52715</name>
</gene>
<evidence type="ECO:0000313" key="14">
    <source>
        <dbReference type="Proteomes" id="UP001597183"/>
    </source>
</evidence>
<dbReference type="InterPro" id="IPR004387">
    <property type="entry name" value="Pept_M50_Zn"/>
</dbReference>
<keyword evidence="4" id="KW-0645">Protease</keyword>
<dbReference type="EMBL" id="JBHTMK010000079">
    <property type="protein sequence ID" value="MFD1374049.1"/>
    <property type="molecule type" value="Genomic_DNA"/>
</dbReference>
<dbReference type="Pfam" id="PF02163">
    <property type="entry name" value="Peptidase_M50"/>
    <property type="match status" value="1"/>
</dbReference>
<sequence length="386" mass="40770">MAYVIGITLFVAGLCLSLALHEAGHLLSARAFGMRVRRFFVGRGPTVFSFRVKHADGDTEYGLKALPIGGFCDIAGMTTLDDLTPDERPRAMWRHPAWKRTVVMASGAFTHVLLAMAILYGMAVSMGLPNLNPVAEPIVAATTCPAGTCPAADAGIRPGDRITAVGATATPLWPDVITAVQRAKGPTAVTVLRDGRSLTVTVAVARVTRDGAEVGMIGATARTPAAYLTYGPVDAAGATLAFTGDLFGRTFDQLAAFPQRLPAVVAAIGGAERSADTPISMVGASRLGGEAVERGLWEVFLLLLASLNLFMAVFNLLPLLPLDGGHILVIWFERSRDAVRRWRGLPAAGPIDFTRLYPVTMALVLIGGAVMLLTITADVVNPIRLS</sequence>
<feature type="transmembrane region" description="Helical" evidence="11">
    <location>
        <begin position="356"/>
        <end position="380"/>
    </location>
</feature>
<comment type="subcellular location">
    <subcellularLocation>
        <location evidence="2">Membrane</location>
        <topology evidence="2">Multi-pass membrane protein</topology>
    </subcellularLocation>
</comment>
<evidence type="ECO:0000256" key="6">
    <source>
        <dbReference type="ARBA" id="ARBA00022801"/>
    </source>
</evidence>
<dbReference type="InterPro" id="IPR036034">
    <property type="entry name" value="PDZ_sf"/>
</dbReference>
<evidence type="ECO:0000259" key="12">
    <source>
        <dbReference type="Pfam" id="PF02163"/>
    </source>
</evidence>
<organism evidence="13 14">
    <name type="scientific">Actinoplanes sichuanensis</name>
    <dbReference type="NCBI Taxonomy" id="512349"/>
    <lineage>
        <taxon>Bacteria</taxon>
        <taxon>Bacillati</taxon>
        <taxon>Actinomycetota</taxon>
        <taxon>Actinomycetes</taxon>
        <taxon>Micromonosporales</taxon>
        <taxon>Micromonosporaceae</taxon>
        <taxon>Actinoplanes</taxon>
    </lineage>
</organism>
<comment type="caution">
    <text evidence="13">The sequence shown here is derived from an EMBL/GenBank/DDBJ whole genome shotgun (WGS) entry which is preliminary data.</text>
</comment>
<dbReference type="CDD" id="cd06163">
    <property type="entry name" value="S2P-M50_PDZ_RseP-like"/>
    <property type="match status" value="1"/>
</dbReference>